<reference evidence="1" key="1">
    <citation type="submission" date="1998-09" db="EMBL/GenBank/DDBJ databases">
        <title>Functional prediction of the coding sequences of 50 new genes deduced by analysis of cDNA clones from human fetal liver.</title>
        <authorList>
            <person name="Yu Y."/>
            <person name="Zhang C."/>
            <person name="Luo L."/>
            <person name="Ouyang S."/>
            <person name="Zhang S."/>
            <person name="Li W."/>
            <person name="Wu J."/>
            <person name="Zhou S."/>
            <person name="Liu M."/>
            <person name="He F."/>
        </authorList>
    </citation>
    <scope>NUCLEOTIDE SEQUENCE</scope>
    <source>
        <tissue evidence="1">Liver</tissue>
    </source>
</reference>
<organism evidence="1">
    <name type="scientific">Homo sapiens</name>
    <name type="common">Human</name>
    <dbReference type="NCBI Taxonomy" id="9606"/>
    <lineage>
        <taxon>Eukaryota</taxon>
        <taxon>Metazoa</taxon>
        <taxon>Chordata</taxon>
        <taxon>Craniata</taxon>
        <taxon>Vertebrata</taxon>
        <taxon>Euteleostomi</taxon>
        <taxon>Mammalia</taxon>
        <taxon>Eutheria</taxon>
        <taxon>Euarchontoglires</taxon>
        <taxon>Primates</taxon>
        <taxon>Haplorrhini</taxon>
        <taxon>Catarrhini</taxon>
        <taxon>Hominidae</taxon>
        <taxon>Homo</taxon>
    </lineage>
</organism>
<sequence length="68" mass="7783">MVNGCNWENFTEALGHLKNTLLYQKPLNCVNLKWISCTLCKLYLNKALVKTLLLTPLCTSFTTLCFLE</sequence>
<proteinExistence type="evidence at transcript level"/>
<protein>
    <submittedName>
        <fullName evidence="2">HCG40042</fullName>
    </submittedName>
    <submittedName>
        <fullName evidence="1">PRO0514</fullName>
    </submittedName>
</protein>
<reference evidence="2" key="2">
    <citation type="journal article" date="2001" name="Science">
        <title>The sequence of the human genome.</title>
        <authorList>
            <person name="Venter J.C."/>
            <person name="Adams M.D."/>
            <person name="Myers E.W."/>
            <person name="Li P.W."/>
            <person name="Mural R.J."/>
            <person name="Sutton G.G."/>
            <person name="Smith H.O."/>
            <person name="Yandell M."/>
            <person name="Evans C.A."/>
            <person name="Holt R.A."/>
            <person name="Gocayne J.D."/>
            <person name="Amanatides P."/>
            <person name="Ballew R.M."/>
            <person name="Huson D.H."/>
            <person name="Wortman J.R."/>
            <person name="Zhang Q."/>
            <person name="Kodira C.D."/>
            <person name="Zheng X.H."/>
            <person name="Chen L."/>
            <person name="Skupski M."/>
            <person name="Subramanian G."/>
            <person name="Thomas P.D."/>
            <person name="Zhang J."/>
            <person name="Gabor Miklos G.L."/>
            <person name="Nelson C."/>
            <person name="Broder S."/>
            <person name="Clark A.G."/>
            <person name="Nadeau J."/>
            <person name="McKusick V.A."/>
            <person name="Zinder N."/>
            <person name="Levine A.J."/>
            <person name="Roberts R.J."/>
            <person name="Simon M."/>
            <person name="Slayman C."/>
            <person name="Hunkapiller M."/>
            <person name="Bolanos R."/>
            <person name="Delcher A."/>
            <person name="Dew I."/>
            <person name="Fasulo D."/>
            <person name="Flanigan M."/>
            <person name="Florea L."/>
            <person name="Halpern A."/>
            <person name="Hannenhalli S."/>
            <person name="Kravitz S."/>
            <person name="Levy S."/>
            <person name="Mobarry C."/>
            <person name="Reinert K."/>
            <person name="Remington K."/>
            <person name="Abu-Threideh J."/>
            <person name="Beasley E."/>
            <person name="Biddick K."/>
            <person name="Bonazzi V."/>
            <person name="Brandon R."/>
            <person name="Cargill M."/>
            <person name="Chandramouliswaran I."/>
            <person name="Charlab R."/>
            <person name="Chaturvedi K."/>
            <person name="Deng Z."/>
            <person name="Di Francesco V."/>
            <person name="Dunn P."/>
            <person name="Eilbeck K."/>
            <person name="Evangelista C."/>
            <person name="Gabrielian A.E."/>
            <person name="Gan W."/>
            <person name="Ge W."/>
            <person name="Gong F."/>
            <person name="Gu Z."/>
            <person name="Guan P."/>
            <person name="Heiman T.J."/>
            <person name="Higgins M.E."/>
            <person name="Ji R.R."/>
            <person name="Ke Z."/>
            <person name="Ketchum K.A."/>
            <person name="Lai Z."/>
            <person name="Lei Y."/>
            <person name="Li Z."/>
            <person name="Li J."/>
            <person name="Liang Y."/>
            <person name="Lin X."/>
            <person name="Lu F."/>
            <person name="Merkulov G.V."/>
            <person name="Milshina N."/>
            <person name="Moore H.M."/>
            <person name="Naik A.K."/>
            <person name="Narayan V.A."/>
            <person name="Neelam B."/>
            <person name="Nusskern D."/>
            <person name="Rusch D.B."/>
            <person name="Salzberg S."/>
            <person name="Shao W."/>
            <person name="Shue B."/>
            <person name="Sun J."/>
            <person name="Wang Z."/>
            <person name="Wang A."/>
            <person name="Wang X."/>
            <person name="Wang J."/>
            <person name="Wei M."/>
            <person name="Wides R."/>
            <person name="Xiao C."/>
            <person name="Yan C."/>
            <person name="Yao A."/>
            <person name="Ye J."/>
            <person name="Zhan M."/>
            <person name="Zhang W."/>
            <person name="Zhang H."/>
            <person name="Zhao Q."/>
            <person name="Zheng L."/>
            <person name="Zhong F."/>
            <person name="Zhong W."/>
            <person name="Zhu S."/>
            <person name="Zhao S."/>
            <person name="Gilbert D."/>
            <person name="Baumhueter S."/>
            <person name="Spier G."/>
            <person name="Carter C."/>
            <person name="Cravchik A."/>
            <person name="Woodage T."/>
            <person name="Ali F."/>
            <person name="An H."/>
            <person name="Awe A."/>
            <person name="Baldwin D."/>
            <person name="Baden H."/>
            <person name="Barnstead M."/>
            <person name="Barrow I."/>
            <person name="Beeson K."/>
            <person name="Busam D."/>
            <person name="Carver A."/>
            <person name="Center A."/>
            <person name="Cheng M.L."/>
            <person name="Curry L."/>
            <person name="Danaher S."/>
            <person name="Davenport L."/>
            <person name="Desilets R."/>
            <person name="Dietz S."/>
            <person name="Dodson K."/>
            <person name="Doup L."/>
            <person name="Ferriera S."/>
            <person name="Garg N."/>
            <person name="Gluecksmann A."/>
            <person name="Hart B."/>
            <person name="Haynes J."/>
            <person name="Haynes C."/>
            <person name="Heiner C."/>
            <person name="Hladun S."/>
            <person name="Hostin D."/>
            <person name="Houck J."/>
            <person name="Howland T."/>
            <person name="Ibegwam C."/>
            <person name="Johnson J."/>
            <person name="Kalush F."/>
            <person name="Kline L."/>
            <person name="Koduru S."/>
            <person name="Love A."/>
            <person name="Mann F."/>
            <person name="May D."/>
            <person name="McCawley S."/>
            <person name="McIntosh T."/>
            <person name="McMullen I."/>
            <person name="Moy M."/>
            <person name="Moy L."/>
            <person name="Murphy B."/>
            <person name="Nelson K."/>
            <person name="Pfannkoch C."/>
            <person name="Pratts E."/>
            <person name="Puri V."/>
            <person name="Qureshi H."/>
            <person name="Reardon M."/>
            <person name="Rodriguez R."/>
            <person name="Rogers Y.H."/>
            <person name="Romblad D."/>
            <person name="Ruhfel B."/>
            <person name="Scott R."/>
            <person name="Sitter C."/>
            <person name="Smallwood M."/>
            <person name="Stewart E."/>
            <person name="Strong R."/>
            <person name="Suh E."/>
            <person name="Thomas R."/>
            <person name="Tint N.N."/>
            <person name="Tse S."/>
            <person name="Vech C."/>
            <person name="Wang G."/>
            <person name="Wetter J."/>
            <person name="Williams S."/>
            <person name="Williams M."/>
            <person name="Windsor S."/>
            <person name="Winn-Deen E."/>
            <person name="Wolfe K."/>
            <person name="Zaveri J."/>
            <person name="Zaveri K."/>
            <person name="Abril J.F."/>
            <person name="Guigo R."/>
            <person name="Campbell M.J."/>
            <person name="Sjolander K.V."/>
            <person name="Karlak B."/>
            <person name="Kejariwal A."/>
            <person name="Mi H."/>
            <person name="Lazareva B."/>
            <person name="Hatton T."/>
            <person name="Narechania A."/>
            <person name="Diemer K."/>
            <person name="Muruganujan A."/>
            <person name="Guo N."/>
            <person name="Sato S."/>
            <person name="Bafna V."/>
            <person name="Istrail S."/>
            <person name="Lippert R."/>
            <person name="Schwartz R."/>
            <person name="Walenz B."/>
            <person name="Yooseph S."/>
            <person name="Allen D."/>
            <person name="Basu A."/>
            <person name="Baxendale J."/>
            <person name="Blick L."/>
            <person name="Caminha M."/>
            <person name="Carnes-Stine J."/>
            <person name="Caulk P."/>
            <person name="Chiang Y.H."/>
            <person name="Coyne M."/>
            <person name="Dahlke C."/>
            <person name="Mays A."/>
            <person name="Dombroski M."/>
            <person name="Donnelly M."/>
            <person name="Ely D."/>
            <person name="Esparham S."/>
            <person name="Fosler C."/>
            <person name="Gire H."/>
            <person name="Glanowski S."/>
            <person name="Glasser K."/>
            <person name="Glodek A."/>
            <person name="Gorokhov M."/>
            <person name="Graham K."/>
            <person name="Gropman B."/>
            <person name="Harris M."/>
            <person name="Heil J."/>
            <person name="Henderson S."/>
            <person name="Hoover J."/>
            <person name="Jennings D."/>
            <person name="Jordan C."/>
            <person name="Jordan J."/>
            <person name="Kasha J."/>
            <person name="Kagan L."/>
            <person name="Kraft C."/>
            <person name="Levitsky A."/>
            <person name="Lewis M."/>
            <person name="Liu X."/>
            <person name="Lopez J."/>
            <person name="Ma D."/>
            <person name="Majoros W."/>
            <person name="McDaniel J."/>
            <person name="Murphy S."/>
            <person name="Newman M."/>
            <person name="Nguyen T."/>
            <person name="Nguyen N."/>
            <person name="Nodell M."/>
            <person name="Pan S."/>
            <person name="Peck J."/>
            <person name="Peterson M."/>
            <person name="Rowe W."/>
            <person name="Sanders R."/>
            <person name="Scott J."/>
            <person name="Simpson M."/>
            <person name="Smith T."/>
            <person name="Sprague A."/>
            <person name="Stockwell T."/>
            <person name="Turner R."/>
            <person name="Venter E."/>
            <person name="Wang M."/>
            <person name="Wen M."/>
            <person name="Wu D."/>
            <person name="Wu M."/>
            <person name="Xia A."/>
            <person name="Zandieh A."/>
            <person name="Zhu X."/>
        </authorList>
    </citation>
    <scope>NUCLEOTIDE SEQUENCE</scope>
</reference>
<name>Q9UI57_HUMAN</name>
<evidence type="ECO:0000313" key="2">
    <source>
        <dbReference type="EMBL" id="EAW77538.1"/>
    </source>
</evidence>
<dbReference type="EMBL" id="CH471082">
    <property type="protein sequence ID" value="EAW77538.1"/>
    <property type="molecule type" value="Genomic_DNA"/>
</dbReference>
<accession>Q9UI57</accession>
<dbReference type="AlphaFoldDB" id="Q9UI57"/>
<evidence type="ECO:0000313" key="1">
    <source>
        <dbReference type="EMBL" id="AAF24047.1"/>
    </source>
</evidence>
<reference evidence="2" key="3">
    <citation type="submission" date="2005-07" db="EMBL/GenBank/DDBJ databases">
        <authorList>
            <person name="Mural R.J."/>
            <person name="Istrail S."/>
            <person name="Sutton G."/>
            <person name="Florea L."/>
            <person name="Halpern A.L."/>
            <person name="Mobarry C.M."/>
            <person name="Lippert R."/>
            <person name="Walenz B."/>
            <person name="Shatkay H."/>
            <person name="Dew I."/>
            <person name="Miller J.R."/>
            <person name="Flanigan M.J."/>
            <person name="Edwards N.J."/>
            <person name="Bolanos R."/>
            <person name="Fasulo D."/>
            <person name="Halldorsson B.V."/>
            <person name="Hannenhalli S."/>
            <person name="Turner R."/>
            <person name="Yooseph S."/>
            <person name="Lu F."/>
            <person name="Nusskern D.R."/>
            <person name="Shue B.C."/>
            <person name="Zheng X.H."/>
            <person name="Zhong F."/>
            <person name="Delcher A.L."/>
            <person name="Huson D.H."/>
            <person name="Kravitz S.A."/>
            <person name="Mouchard L."/>
            <person name="Reinert K."/>
            <person name="Remington K.A."/>
            <person name="Clark A.G."/>
            <person name="Waterman M.S."/>
            <person name="Eichler E.E."/>
            <person name="Adams M.D."/>
            <person name="Hunkapiller M.W."/>
            <person name="Myers E.W."/>
            <person name="Venter J.C."/>
        </authorList>
    </citation>
    <scope>NUCLEOTIDE SEQUENCE</scope>
</reference>
<gene>
    <name evidence="2" type="ORF">hCG_40042</name>
</gene>
<dbReference type="EMBL" id="AF090933">
    <property type="protein sequence ID" value="AAF24047.1"/>
    <property type="molecule type" value="mRNA"/>
</dbReference>